<evidence type="ECO:0000313" key="4">
    <source>
        <dbReference type="Proteomes" id="UP000053257"/>
    </source>
</evidence>
<dbReference type="GO" id="GO:0005634">
    <property type="term" value="C:nucleus"/>
    <property type="evidence" value="ECO:0007669"/>
    <property type="project" value="TreeGrafter"/>
</dbReference>
<evidence type="ECO:0000313" key="3">
    <source>
        <dbReference type="EMBL" id="KIP10975.1"/>
    </source>
</evidence>
<dbReference type="EMBL" id="KN840449">
    <property type="protein sequence ID" value="KIP10975.1"/>
    <property type="molecule type" value="Genomic_DNA"/>
</dbReference>
<accession>A0A0C3SEV1</accession>
<feature type="domain" description="UBX" evidence="2">
    <location>
        <begin position="90"/>
        <end position="173"/>
    </location>
</feature>
<feature type="compositionally biased region" description="Low complexity" evidence="1">
    <location>
        <begin position="222"/>
        <end position="232"/>
    </location>
</feature>
<gene>
    <name evidence="3" type="ORF">PHLGIDRAFT_114897</name>
</gene>
<dbReference type="PANTHER" id="PTHR46467">
    <property type="entry name" value="TETHER CONTAINING UBX DOMAIN FOR GLUT4"/>
    <property type="match status" value="1"/>
</dbReference>
<dbReference type="PANTHER" id="PTHR46467:SF1">
    <property type="entry name" value="TETHER CONTAINING UBX DOMAIN FOR GLUT4"/>
    <property type="match status" value="1"/>
</dbReference>
<dbReference type="Pfam" id="PF00789">
    <property type="entry name" value="UBX"/>
    <property type="match status" value="1"/>
</dbReference>
<reference evidence="3 4" key="1">
    <citation type="journal article" date="2014" name="PLoS Genet.">
        <title>Analysis of the Phlebiopsis gigantea genome, transcriptome and secretome provides insight into its pioneer colonization strategies of wood.</title>
        <authorList>
            <person name="Hori C."/>
            <person name="Ishida T."/>
            <person name="Igarashi K."/>
            <person name="Samejima M."/>
            <person name="Suzuki H."/>
            <person name="Master E."/>
            <person name="Ferreira P."/>
            <person name="Ruiz-Duenas F.J."/>
            <person name="Held B."/>
            <person name="Canessa P."/>
            <person name="Larrondo L.F."/>
            <person name="Schmoll M."/>
            <person name="Druzhinina I.S."/>
            <person name="Kubicek C.P."/>
            <person name="Gaskell J.A."/>
            <person name="Kersten P."/>
            <person name="St John F."/>
            <person name="Glasner J."/>
            <person name="Sabat G."/>
            <person name="Splinter BonDurant S."/>
            <person name="Syed K."/>
            <person name="Yadav J."/>
            <person name="Mgbeahuruike A.C."/>
            <person name="Kovalchuk A."/>
            <person name="Asiegbu F.O."/>
            <person name="Lackner G."/>
            <person name="Hoffmeister D."/>
            <person name="Rencoret J."/>
            <person name="Gutierrez A."/>
            <person name="Sun H."/>
            <person name="Lindquist E."/>
            <person name="Barry K."/>
            <person name="Riley R."/>
            <person name="Grigoriev I.V."/>
            <person name="Henrissat B."/>
            <person name="Kues U."/>
            <person name="Berka R.M."/>
            <person name="Martinez A.T."/>
            <person name="Covert S.F."/>
            <person name="Blanchette R.A."/>
            <person name="Cullen D."/>
        </authorList>
    </citation>
    <scope>NUCLEOTIDE SEQUENCE [LARGE SCALE GENOMIC DNA]</scope>
    <source>
        <strain evidence="3 4">11061_1 CR5-6</strain>
    </source>
</reference>
<keyword evidence="4" id="KW-1185">Reference proteome</keyword>
<dbReference type="SUPFAM" id="SSF54236">
    <property type="entry name" value="Ubiquitin-like"/>
    <property type="match status" value="1"/>
</dbReference>
<dbReference type="Proteomes" id="UP000053257">
    <property type="component" value="Unassembled WGS sequence"/>
</dbReference>
<dbReference type="STRING" id="745531.A0A0C3SEV1"/>
<dbReference type="GO" id="GO:0005737">
    <property type="term" value="C:cytoplasm"/>
    <property type="evidence" value="ECO:0007669"/>
    <property type="project" value="TreeGrafter"/>
</dbReference>
<dbReference type="OrthoDB" id="440781at2759"/>
<evidence type="ECO:0000259" key="2">
    <source>
        <dbReference type="PROSITE" id="PS50033"/>
    </source>
</evidence>
<protein>
    <recommendedName>
        <fullName evidence="2">UBX domain-containing protein</fullName>
    </recommendedName>
</protein>
<sequence length="263" mass="29469">MSTVEDIATAPPESAPDEKSADFRVYRPPQASANESSPGSSRELPESFFVPSAADLKAAQDSLSVRTHTLMNAPLRTQAMRDADTKVKMQKYPTTTIRVRFTDRTQLEKTFPSTDKIRSVYAFVRNSLREDVKPIKFVLYQTPPKRELKVSDPKVRDLSLFQLQLSPASVLHLKFEDDALNHVDVPAPLDLTILERVEDLPVPPPPQEPSQPEPSENKPKKSISSNSSSKSKAVPRWLKLNSSRYLVLHLTVSDRDGLTVNPR</sequence>
<dbReference type="SMART" id="SM00166">
    <property type="entry name" value="UBX"/>
    <property type="match status" value="1"/>
</dbReference>
<evidence type="ECO:0000256" key="1">
    <source>
        <dbReference type="SAM" id="MobiDB-lite"/>
    </source>
</evidence>
<feature type="compositionally biased region" description="Basic and acidic residues" evidence="1">
    <location>
        <begin position="16"/>
        <end position="25"/>
    </location>
</feature>
<name>A0A0C3SEV1_PHLG1</name>
<dbReference type="AlphaFoldDB" id="A0A0C3SEV1"/>
<feature type="compositionally biased region" description="Polar residues" evidence="1">
    <location>
        <begin position="31"/>
        <end position="40"/>
    </location>
</feature>
<feature type="compositionally biased region" description="Pro residues" evidence="1">
    <location>
        <begin position="201"/>
        <end position="212"/>
    </location>
</feature>
<dbReference type="HOGENOM" id="CLU_072390_0_0_1"/>
<dbReference type="Gene3D" id="3.10.20.90">
    <property type="entry name" value="Phosphatidylinositol 3-kinase Catalytic Subunit, Chain A, domain 1"/>
    <property type="match status" value="1"/>
</dbReference>
<organism evidence="3 4">
    <name type="scientific">Phlebiopsis gigantea (strain 11061_1 CR5-6)</name>
    <name type="common">White-rot fungus</name>
    <name type="synonym">Peniophora gigantea</name>
    <dbReference type="NCBI Taxonomy" id="745531"/>
    <lineage>
        <taxon>Eukaryota</taxon>
        <taxon>Fungi</taxon>
        <taxon>Dikarya</taxon>
        <taxon>Basidiomycota</taxon>
        <taxon>Agaricomycotina</taxon>
        <taxon>Agaricomycetes</taxon>
        <taxon>Polyporales</taxon>
        <taxon>Phanerochaetaceae</taxon>
        <taxon>Phlebiopsis</taxon>
    </lineage>
</organism>
<feature type="region of interest" description="Disordered" evidence="1">
    <location>
        <begin position="1"/>
        <end position="46"/>
    </location>
</feature>
<dbReference type="InterPro" id="IPR029071">
    <property type="entry name" value="Ubiquitin-like_domsf"/>
</dbReference>
<dbReference type="PROSITE" id="PS50033">
    <property type="entry name" value="UBX"/>
    <property type="match status" value="1"/>
</dbReference>
<dbReference type="GO" id="GO:0006886">
    <property type="term" value="P:intracellular protein transport"/>
    <property type="evidence" value="ECO:0007669"/>
    <property type="project" value="TreeGrafter"/>
</dbReference>
<feature type="region of interest" description="Disordered" evidence="1">
    <location>
        <begin position="199"/>
        <end position="235"/>
    </location>
</feature>
<dbReference type="InterPro" id="IPR001012">
    <property type="entry name" value="UBX_dom"/>
</dbReference>
<proteinExistence type="predicted"/>
<dbReference type="GO" id="GO:0012506">
    <property type="term" value="C:vesicle membrane"/>
    <property type="evidence" value="ECO:0007669"/>
    <property type="project" value="TreeGrafter"/>
</dbReference>